<dbReference type="Proteomes" id="UP000825935">
    <property type="component" value="Chromosome 33"/>
</dbReference>
<protein>
    <submittedName>
        <fullName evidence="1">Uncharacterized protein</fullName>
    </submittedName>
</protein>
<proteinExistence type="predicted"/>
<comment type="caution">
    <text evidence="1">The sequence shown here is derived from an EMBL/GenBank/DDBJ whole genome shotgun (WGS) entry which is preliminary data.</text>
</comment>
<sequence length="99" mass="11297">MNISKEVFRDAEEVTISQFFMSLSKFANMQIVFLGPLYAMKQGLLPSCSACFLICAWIDNFLQAFQNYVSCSYKSAFFCAWKALEGYTRMLGLKGIYPL</sequence>
<dbReference type="EMBL" id="CM035438">
    <property type="protein sequence ID" value="KAH7285032.1"/>
    <property type="molecule type" value="Genomic_DNA"/>
</dbReference>
<gene>
    <name evidence="1" type="ORF">KP509_33G008700</name>
</gene>
<name>A0A8T2QLJ5_CERRI</name>
<keyword evidence="2" id="KW-1185">Reference proteome</keyword>
<evidence type="ECO:0000313" key="1">
    <source>
        <dbReference type="EMBL" id="KAH7285032.1"/>
    </source>
</evidence>
<evidence type="ECO:0000313" key="2">
    <source>
        <dbReference type="Proteomes" id="UP000825935"/>
    </source>
</evidence>
<accession>A0A8T2QLJ5</accession>
<reference evidence="1" key="1">
    <citation type="submission" date="2021-08" db="EMBL/GenBank/DDBJ databases">
        <title>WGS assembly of Ceratopteris richardii.</title>
        <authorList>
            <person name="Marchant D.B."/>
            <person name="Chen G."/>
            <person name="Jenkins J."/>
            <person name="Shu S."/>
            <person name="Leebens-Mack J."/>
            <person name="Grimwood J."/>
            <person name="Schmutz J."/>
            <person name="Soltis P."/>
            <person name="Soltis D."/>
            <person name="Chen Z.-H."/>
        </authorList>
    </citation>
    <scope>NUCLEOTIDE SEQUENCE</scope>
    <source>
        <strain evidence="1">Whitten #5841</strain>
        <tissue evidence="1">Leaf</tissue>
    </source>
</reference>
<dbReference type="AlphaFoldDB" id="A0A8T2QLJ5"/>
<organism evidence="1 2">
    <name type="scientific">Ceratopteris richardii</name>
    <name type="common">Triangle waterfern</name>
    <dbReference type="NCBI Taxonomy" id="49495"/>
    <lineage>
        <taxon>Eukaryota</taxon>
        <taxon>Viridiplantae</taxon>
        <taxon>Streptophyta</taxon>
        <taxon>Embryophyta</taxon>
        <taxon>Tracheophyta</taxon>
        <taxon>Polypodiopsida</taxon>
        <taxon>Polypodiidae</taxon>
        <taxon>Polypodiales</taxon>
        <taxon>Pteridineae</taxon>
        <taxon>Pteridaceae</taxon>
        <taxon>Parkerioideae</taxon>
        <taxon>Ceratopteris</taxon>
    </lineage>
</organism>